<accession>A0A6P2CXW9</accession>
<reference evidence="1 2" key="1">
    <citation type="submission" date="2019-05" db="EMBL/GenBank/DDBJ databases">
        <authorList>
            <consortium name="Science for Life Laboratories"/>
        </authorList>
    </citation>
    <scope>NUCLEOTIDE SEQUENCE [LARGE SCALE GENOMIC DNA]</scope>
    <source>
        <strain evidence="1">Soil9</strain>
    </source>
</reference>
<dbReference type="KEGG" id="gms:SOIL9_39710"/>
<evidence type="ECO:0000313" key="2">
    <source>
        <dbReference type="Proteomes" id="UP000464178"/>
    </source>
</evidence>
<organism evidence="1 2">
    <name type="scientific">Gemmata massiliana</name>
    <dbReference type="NCBI Taxonomy" id="1210884"/>
    <lineage>
        <taxon>Bacteria</taxon>
        <taxon>Pseudomonadati</taxon>
        <taxon>Planctomycetota</taxon>
        <taxon>Planctomycetia</taxon>
        <taxon>Gemmatales</taxon>
        <taxon>Gemmataceae</taxon>
        <taxon>Gemmata</taxon>
    </lineage>
</organism>
<dbReference type="Proteomes" id="UP000464178">
    <property type="component" value="Chromosome"/>
</dbReference>
<protein>
    <submittedName>
        <fullName evidence="1">Uncharacterized protein</fullName>
    </submittedName>
</protein>
<gene>
    <name evidence="1" type="ORF">SOIL9_39710</name>
</gene>
<dbReference type="AlphaFoldDB" id="A0A6P2CXW9"/>
<proteinExistence type="predicted"/>
<keyword evidence="2" id="KW-1185">Reference proteome</keyword>
<sequence length="39" mass="4979">MQHDLWKFEQLNFDTEYRPILRRERTNLAPTIWKWINCD</sequence>
<dbReference type="EMBL" id="LR593886">
    <property type="protein sequence ID" value="VTR93743.1"/>
    <property type="molecule type" value="Genomic_DNA"/>
</dbReference>
<name>A0A6P2CXW9_9BACT</name>
<evidence type="ECO:0000313" key="1">
    <source>
        <dbReference type="EMBL" id="VTR93743.1"/>
    </source>
</evidence>